<dbReference type="Gene3D" id="1.10.1200.10">
    <property type="entry name" value="ACP-like"/>
    <property type="match status" value="1"/>
</dbReference>
<keyword evidence="1" id="KW-0596">Phosphopantetheine</keyword>
<dbReference type="PROSITE" id="PS50075">
    <property type="entry name" value="CARRIER"/>
    <property type="match status" value="1"/>
</dbReference>
<name>A0A1G8A663_9ACTN</name>
<accession>A0A1G8A663</accession>
<protein>
    <submittedName>
        <fullName evidence="4">Phosphopantetheine attachment site</fullName>
    </submittedName>
</protein>
<evidence type="ECO:0000256" key="2">
    <source>
        <dbReference type="ARBA" id="ARBA00022553"/>
    </source>
</evidence>
<dbReference type="SUPFAM" id="SSF47336">
    <property type="entry name" value="ACP-like"/>
    <property type="match status" value="1"/>
</dbReference>
<dbReference type="AlphaFoldDB" id="A0A1G8A663"/>
<evidence type="ECO:0000313" key="5">
    <source>
        <dbReference type="Proteomes" id="UP000198923"/>
    </source>
</evidence>
<evidence type="ECO:0000259" key="3">
    <source>
        <dbReference type="PROSITE" id="PS50075"/>
    </source>
</evidence>
<feature type="domain" description="Carrier" evidence="3">
    <location>
        <begin position="9"/>
        <end position="94"/>
    </location>
</feature>
<dbReference type="InterPro" id="IPR036736">
    <property type="entry name" value="ACP-like_sf"/>
</dbReference>
<reference evidence="4 5" key="1">
    <citation type="submission" date="2016-10" db="EMBL/GenBank/DDBJ databases">
        <authorList>
            <person name="de Groot N.N."/>
        </authorList>
    </citation>
    <scope>NUCLEOTIDE SEQUENCE [LARGE SCALE GENOMIC DNA]</scope>
    <source>
        <strain evidence="4 5">CPCC 201354</strain>
    </source>
</reference>
<proteinExistence type="predicted"/>
<evidence type="ECO:0000256" key="1">
    <source>
        <dbReference type="ARBA" id="ARBA00022450"/>
    </source>
</evidence>
<keyword evidence="5" id="KW-1185">Reference proteome</keyword>
<organism evidence="4 5">
    <name type="scientific">Sinosporangium album</name>
    <dbReference type="NCBI Taxonomy" id="504805"/>
    <lineage>
        <taxon>Bacteria</taxon>
        <taxon>Bacillati</taxon>
        <taxon>Actinomycetota</taxon>
        <taxon>Actinomycetes</taxon>
        <taxon>Streptosporangiales</taxon>
        <taxon>Streptosporangiaceae</taxon>
        <taxon>Sinosporangium</taxon>
    </lineage>
</organism>
<dbReference type="InterPro" id="IPR009081">
    <property type="entry name" value="PP-bd_ACP"/>
</dbReference>
<keyword evidence="2" id="KW-0597">Phosphoprotein</keyword>
<dbReference type="OrthoDB" id="6637748at2"/>
<sequence length="99" mass="10574">MGCEISVSDASNEVVEVVAREMGKILTAPPLGSSDDFFLCGGDSLRAVELISRITSRYQPVTSEGESALGSELLLAIFDEATPRGIAAIVERHIEARNH</sequence>
<dbReference type="STRING" id="504805.SAMN05421505_11229"/>
<dbReference type="InterPro" id="IPR006162">
    <property type="entry name" value="Ppantetheine_attach_site"/>
</dbReference>
<dbReference type="Proteomes" id="UP000198923">
    <property type="component" value="Unassembled WGS sequence"/>
</dbReference>
<dbReference type="EMBL" id="FNCN01000012">
    <property type="protein sequence ID" value="SDH16346.1"/>
    <property type="molecule type" value="Genomic_DNA"/>
</dbReference>
<gene>
    <name evidence="4" type="ORF">SAMN05421505_11229</name>
</gene>
<evidence type="ECO:0000313" key="4">
    <source>
        <dbReference type="EMBL" id="SDH16346.1"/>
    </source>
</evidence>
<dbReference type="Pfam" id="PF00550">
    <property type="entry name" value="PP-binding"/>
    <property type="match status" value="1"/>
</dbReference>
<dbReference type="PROSITE" id="PS00012">
    <property type="entry name" value="PHOSPHOPANTETHEINE"/>
    <property type="match status" value="1"/>
</dbReference>